<keyword evidence="10" id="KW-1185">Reference proteome</keyword>
<evidence type="ECO:0000256" key="1">
    <source>
        <dbReference type="ARBA" id="ARBA00004141"/>
    </source>
</evidence>
<organism evidence="9">
    <name type="scientific">Darwinula stevensoni</name>
    <dbReference type="NCBI Taxonomy" id="69355"/>
    <lineage>
        <taxon>Eukaryota</taxon>
        <taxon>Metazoa</taxon>
        <taxon>Ecdysozoa</taxon>
        <taxon>Arthropoda</taxon>
        <taxon>Crustacea</taxon>
        <taxon>Oligostraca</taxon>
        <taxon>Ostracoda</taxon>
        <taxon>Podocopa</taxon>
        <taxon>Podocopida</taxon>
        <taxon>Darwinulocopina</taxon>
        <taxon>Darwinuloidea</taxon>
        <taxon>Darwinulidae</taxon>
        <taxon>Darwinula</taxon>
    </lineage>
</organism>
<dbReference type="PANTHER" id="PTHR11101">
    <property type="entry name" value="PHOSPHATE TRANSPORTER"/>
    <property type="match status" value="1"/>
</dbReference>
<evidence type="ECO:0000256" key="4">
    <source>
        <dbReference type="ARBA" id="ARBA00022592"/>
    </source>
</evidence>
<keyword evidence="4" id="KW-0592">Phosphate transport</keyword>
<dbReference type="InterPro" id="IPR001204">
    <property type="entry name" value="Phos_transporter"/>
</dbReference>
<gene>
    <name evidence="9" type="ORF">DSTB1V02_LOCUS5161</name>
</gene>
<dbReference type="GO" id="GO:0005315">
    <property type="term" value="F:phosphate transmembrane transporter activity"/>
    <property type="evidence" value="ECO:0007669"/>
    <property type="project" value="InterPro"/>
</dbReference>
<reference evidence="9" key="1">
    <citation type="submission" date="2020-11" db="EMBL/GenBank/DDBJ databases">
        <authorList>
            <person name="Tran Van P."/>
        </authorList>
    </citation>
    <scope>NUCLEOTIDE SEQUENCE</scope>
</reference>
<dbReference type="PANTHER" id="PTHR11101:SF80">
    <property type="entry name" value="PHOSPHATE TRANSPORTER"/>
    <property type="match status" value="1"/>
</dbReference>
<feature type="transmembrane region" description="Helical" evidence="8">
    <location>
        <begin position="50"/>
        <end position="73"/>
    </location>
</feature>
<sequence length="77" mass="8104">MELGAAFTVLVASKVGLPISTTHCLVGSVVCVGKVRDPQRGIQWGLLRNIVIAWFVTLPASAGVSALIMFILLNVSP</sequence>
<evidence type="ECO:0000256" key="6">
    <source>
        <dbReference type="ARBA" id="ARBA00022989"/>
    </source>
</evidence>
<dbReference type="EMBL" id="LR900341">
    <property type="protein sequence ID" value="CAD7245287.1"/>
    <property type="molecule type" value="Genomic_DNA"/>
</dbReference>
<dbReference type="Proteomes" id="UP000677054">
    <property type="component" value="Unassembled WGS sequence"/>
</dbReference>
<dbReference type="GO" id="GO:0016020">
    <property type="term" value="C:membrane"/>
    <property type="evidence" value="ECO:0007669"/>
    <property type="project" value="UniProtKB-SubCell"/>
</dbReference>
<dbReference type="GO" id="GO:0035435">
    <property type="term" value="P:phosphate ion transmembrane transport"/>
    <property type="evidence" value="ECO:0007669"/>
    <property type="project" value="TreeGrafter"/>
</dbReference>
<accession>A0A7R9A2J6</accession>
<keyword evidence="6 8" id="KW-1133">Transmembrane helix</keyword>
<evidence type="ECO:0000256" key="7">
    <source>
        <dbReference type="ARBA" id="ARBA00023136"/>
    </source>
</evidence>
<dbReference type="EMBL" id="CAJPEV010000824">
    <property type="protein sequence ID" value="CAG0888848.1"/>
    <property type="molecule type" value="Genomic_DNA"/>
</dbReference>
<keyword evidence="3" id="KW-0813">Transport</keyword>
<comment type="subcellular location">
    <subcellularLocation>
        <location evidence="1">Membrane</location>
        <topology evidence="1">Multi-pass membrane protein</topology>
    </subcellularLocation>
</comment>
<evidence type="ECO:0000256" key="8">
    <source>
        <dbReference type="SAM" id="Phobius"/>
    </source>
</evidence>
<evidence type="ECO:0000256" key="2">
    <source>
        <dbReference type="ARBA" id="ARBA00009916"/>
    </source>
</evidence>
<protein>
    <recommendedName>
        <fullName evidence="11">Phosphate transporter</fullName>
    </recommendedName>
</protein>
<evidence type="ECO:0000313" key="9">
    <source>
        <dbReference type="EMBL" id="CAD7245287.1"/>
    </source>
</evidence>
<comment type="similarity">
    <text evidence="2">Belongs to the inorganic phosphate transporter (PiT) (TC 2.A.20) family.</text>
</comment>
<keyword evidence="5 8" id="KW-0812">Transmembrane</keyword>
<dbReference type="OrthoDB" id="260807at2759"/>
<evidence type="ECO:0008006" key="11">
    <source>
        <dbReference type="Google" id="ProtNLM"/>
    </source>
</evidence>
<proteinExistence type="inferred from homology"/>
<evidence type="ECO:0000256" key="5">
    <source>
        <dbReference type="ARBA" id="ARBA00022692"/>
    </source>
</evidence>
<dbReference type="AlphaFoldDB" id="A0A7R9A2J6"/>
<evidence type="ECO:0000313" key="10">
    <source>
        <dbReference type="Proteomes" id="UP000677054"/>
    </source>
</evidence>
<keyword evidence="7 8" id="KW-0472">Membrane</keyword>
<dbReference type="Pfam" id="PF01384">
    <property type="entry name" value="PHO4"/>
    <property type="match status" value="1"/>
</dbReference>
<evidence type="ECO:0000256" key="3">
    <source>
        <dbReference type="ARBA" id="ARBA00022448"/>
    </source>
</evidence>
<name>A0A7R9A2J6_9CRUS</name>